<dbReference type="GO" id="GO:1904047">
    <property type="term" value="F:S-adenosyl-L-methionine binding"/>
    <property type="evidence" value="ECO:0007669"/>
    <property type="project" value="TreeGrafter"/>
</dbReference>
<dbReference type="Proteomes" id="UP000184310">
    <property type="component" value="Unassembled WGS sequence"/>
</dbReference>
<keyword evidence="2" id="KW-1185">Reference proteome</keyword>
<dbReference type="EMBL" id="FQZB01000003">
    <property type="protein sequence ID" value="SHI46760.1"/>
    <property type="molecule type" value="Genomic_DNA"/>
</dbReference>
<accession>A0A1M6BDD6</accession>
<keyword evidence="1" id="KW-0456">Lyase</keyword>
<proteinExistence type="predicted"/>
<dbReference type="GO" id="GO:0003913">
    <property type="term" value="F:DNA photolyase activity"/>
    <property type="evidence" value="ECO:0007669"/>
    <property type="project" value="TreeGrafter"/>
</dbReference>
<dbReference type="OrthoDB" id="9783671at2"/>
<protein>
    <submittedName>
        <fullName evidence="1">Spore photoproduct lyase</fullName>
    </submittedName>
</protein>
<dbReference type="Pfam" id="PF20903">
    <property type="entry name" value="SPL"/>
    <property type="match status" value="1"/>
</dbReference>
<dbReference type="AlphaFoldDB" id="A0A1M6BDD6"/>
<dbReference type="Gene3D" id="3.40.50.12110">
    <property type="match status" value="1"/>
</dbReference>
<dbReference type="PANTHER" id="PTHR37822">
    <property type="entry name" value="SPORE PHOTOPRODUCT LYASE-RELATED"/>
    <property type="match status" value="1"/>
</dbReference>
<sequence>MRGRDILISLQKKLFNPYFSHIYIEKAALNYEITKEVLKVFKNSELIEINHYKDIFSRSHQNYILQKGSPKLILAVKRDNLIYEGAEMCQDFGNNYFYYTSTMMNCIYDCEYCYLQGMYTSSNIVIFVNIEEIFEEVKKLLKIHPVYLCISYDTDVLAFENVIGYTKRWIEFTKENKDLKIEIRTKSANFNAISAIEAYDNVILAWTLSPDEVIKGYENRTPILKDRILSIKQAVDKGWNVRLCFDPILYINNWKVCYSNLITTIFNEINADKIMDISIGVFRVSKDYLKRMRKQRKNSIILNYPFETVKGVCSYNNQLSENMTSYIYSLVSKYIPKEKIFIWKDR</sequence>
<dbReference type="Gene3D" id="3.80.30.30">
    <property type="match status" value="1"/>
</dbReference>
<name>A0A1M6BDD6_9CLOT</name>
<dbReference type="SUPFAM" id="SSF102114">
    <property type="entry name" value="Radical SAM enzymes"/>
    <property type="match status" value="1"/>
</dbReference>
<dbReference type="GO" id="GO:0042601">
    <property type="term" value="C:endospore-forming forespore"/>
    <property type="evidence" value="ECO:0007669"/>
    <property type="project" value="TreeGrafter"/>
</dbReference>
<dbReference type="InterPro" id="IPR049539">
    <property type="entry name" value="SPL"/>
</dbReference>
<dbReference type="PANTHER" id="PTHR37822:SF2">
    <property type="entry name" value="SPORE PHOTOPRODUCT LYASE"/>
    <property type="match status" value="1"/>
</dbReference>
<dbReference type="InterPro" id="IPR058240">
    <property type="entry name" value="rSAM_sf"/>
</dbReference>
<dbReference type="STRING" id="1121302.SAMN02745163_00323"/>
<evidence type="ECO:0000313" key="2">
    <source>
        <dbReference type="Proteomes" id="UP000184310"/>
    </source>
</evidence>
<evidence type="ECO:0000313" key="1">
    <source>
        <dbReference type="EMBL" id="SHI46760.1"/>
    </source>
</evidence>
<organism evidence="1 2">
    <name type="scientific">Clostridium cavendishii DSM 21758</name>
    <dbReference type="NCBI Taxonomy" id="1121302"/>
    <lineage>
        <taxon>Bacteria</taxon>
        <taxon>Bacillati</taxon>
        <taxon>Bacillota</taxon>
        <taxon>Clostridia</taxon>
        <taxon>Eubacteriales</taxon>
        <taxon>Clostridiaceae</taxon>
        <taxon>Clostridium</taxon>
    </lineage>
</organism>
<gene>
    <name evidence="1" type="ORF">SAMN02745163_00323</name>
</gene>
<dbReference type="GO" id="GO:0051539">
    <property type="term" value="F:4 iron, 4 sulfur cluster binding"/>
    <property type="evidence" value="ECO:0007669"/>
    <property type="project" value="TreeGrafter"/>
</dbReference>
<reference evidence="1 2" key="1">
    <citation type="submission" date="2016-11" db="EMBL/GenBank/DDBJ databases">
        <authorList>
            <person name="Jaros S."/>
            <person name="Januszkiewicz K."/>
            <person name="Wedrychowicz H."/>
        </authorList>
    </citation>
    <scope>NUCLEOTIDE SEQUENCE [LARGE SCALE GENOMIC DNA]</scope>
    <source>
        <strain evidence="1 2">DSM 21758</strain>
    </source>
</reference>